<dbReference type="EMBL" id="BLLF01000507">
    <property type="protein sequence ID" value="GFH12475.1"/>
    <property type="molecule type" value="Genomic_DNA"/>
</dbReference>
<organism evidence="1 2">
    <name type="scientific">Haematococcus lacustris</name>
    <name type="common">Green alga</name>
    <name type="synonym">Haematococcus pluvialis</name>
    <dbReference type="NCBI Taxonomy" id="44745"/>
    <lineage>
        <taxon>Eukaryota</taxon>
        <taxon>Viridiplantae</taxon>
        <taxon>Chlorophyta</taxon>
        <taxon>core chlorophytes</taxon>
        <taxon>Chlorophyceae</taxon>
        <taxon>CS clade</taxon>
        <taxon>Chlamydomonadales</taxon>
        <taxon>Haematococcaceae</taxon>
        <taxon>Haematococcus</taxon>
    </lineage>
</organism>
<evidence type="ECO:0000313" key="2">
    <source>
        <dbReference type="Proteomes" id="UP000485058"/>
    </source>
</evidence>
<dbReference type="AlphaFoldDB" id="A0A699YTB9"/>
<accession>A0A699YTB9</accession>
<sequence length="135" mass="14459">MEVTLVMASKMMFVPKLNFLQGFHTGHELDASLDAQHAPCYGVGSLDWRNAVGLTRAQPHLEQGQVLGDACVHLPCVQPKEGSREPRNTPCTWLACSHPPPFPKSGWELGRHYVSAVGGLSGSQTAQLGAGWVGG</sequence>
<reference evidence="1 2" key="1">
    <citation type="submission" date="2020-02" db="EMBL/GenBank/DDBJ databases">
        <title>Draft genome sequence of Haematococcus lacustris strain NIES-144.</title>
        <authorList>
            <person name="Morimoto D."/>
            <person name="Nakagawa S."/>
            <person name="Yoshida T."/>
            <person name="Sawayama S."/>
        </authorList>
    </citation>
    <scope>NUCLEOTIDE SEQUENCE [LARGE SCALE GENOMIC DNA]</scope>
    <source>
        <strain evidence="1 2">NIES-144</strain>
    </source>
</reference>
<proteinExistence type="predicted"/>
<evidence type="ECO:0000313" key="1">
    <source>
        <dbReference type="EMBL" id="GFH12475.1"/>
    </source>
</evidence>
<comment type="caution">
    <text evidence="1">The sequence shown here is derived from an EMBL/GenBank/DDBJ whole genome shotgun (WGS) entry which is preliminary data.</text>
</comment>
<keyword evidence="2" id="KW-1185">Reference proteome</keyword>
<dbReference type="Proteomes" id="UP000485058">
    <property type="component" value="Unassembled WGS sequence"/>
</dbReference>
<name>A0A699YTB9_HAELA</name>
<gene>
    <name evidence="1" type="ORF">HaLaN_08174</name>
</gene>
<protein>
    <submittedName>
        <fullName evidence="1">Uncharacterized protein</fullName>
    </submittedName>
</protein>